<dbReference type="InterPro" id="IPR045864">
    <property type="entry name" value="aa-tRNA-synth_II/BPL/LPL"/>
</dbReference>
<evidence type="ECO:0000256" key="2">
    <source>
        <dbReference type="ARBA" id="ARBA00005124"/>
    </source>
</evidence>
<dbReference type="Gene3D" id="3.30.930.10">
    <property type="entry name" value="Bira Bifunctional Protein, Domain 2"/>
    <property type="match status" value="1"/>
</dbReference>
<name>A0ABY9YXT0_9GAMM</name>
<evidence type="ECO:0000256" key="4">
    <source>
        <dbReference type="ARBA" id="ARBA00022598"/>
    </source>
</evidence>
<protein>
    <recommendedName>
        <fullName evidence="3">lipoate--protein ligase</fullName>
        <ecNumber evidence="3">6.3.1.20</ecNumber>
    </recommendedName>
</protein>
<dbReference type="PANTHER" id="PTHR12561">
    <property type="entry name" value="LIPOATE-PROTEIN LIGASE"/>
    <property type="match status" value="1"/>
</dbReference>
<reference evidence="9 10" key="1">
    <citation type="submission" date="2023-03" db="EMBL/GenBank/DDBJ databases">
        <title>Halomonas sp. nov., isolated from Korean tranditional fermented seafood 'Jeotgal'.</title>
        <authorList>
            <person name="Kim B."/>
            <person name="Shin N.-R."/>
        </authorList>
    </citation>
    <scope>NUCLEOTIDE SEQUENCE [LARGE SCALE GENOMIC DNA]</scope>
    <source>
        <strain evidence="9 10">SG2L-4</strain>
    </source>
</reference>
<sequence>MIYIDNEGITDPHVNLAIEEHCIRHLPAGEDYLLFYINAPSIIIGRNQNTLEEIHQAYIDEHDIQVVRRISGGGAVYHDHGNLNFSFLTDFSKDKLNNFKQFATPIIEVLNEMGVAAEMKGRNDIVVGDKKISGNAQFSSTKRMFNHGTLLLDCDLSQVSRALDVKMTKIQSKGHKSSRSRVANIAEFLDEALSTEAFKEKILDGIFPQSTERRVYRLTDKDWESINALVEEKYGRWEWNYGRSPDFDIQRTRHFAAGIVDFRLKVKRGGTVENVKIYGDFFGQRPIEEIEDALIGVRYHRQDIEAALAGFDLYAYVGDVDRGEFIDLIYGPDEV</sequence>
<accession>A0ABY9YXT0</accession>
<comment type="catalytic activity">
    <reaction evidence="7">
        <text>L-lysyl-[lipoyl-carrier protein] + (R)-lipoate + ATP = N(6)-[(R)-lipoyl]-L-lysyl-[lipoyl-carrier protein] + AMP + diphosphate + H(+)</text>
        <dbReference type="Rhea" id="RHEA:49288"/>
        <dbReference type="Rhea" id="RHEA-COMP:10500"/>
        <dbReference type="Rhea" id="RHEA-COMP:10502"/>
        <dbReference type="ChEBI" id="CHEBI:15378"/>
        <dbReference type="ChEBI" id="CHEBI:29969"/>
        <dbReference type="ChEBI" id="CHEBI:30616"/>
        <dbReference type="ChEBI" id="CHEBI:33019"/>
        <dbReference type="ChEBI" id="CHEBI:83088"/>
        <dbReference type="ChEBI" id="CHEBI:83099"/>
        <dbReference type="ChEBI" id="CHEBI:456215"/>
        <dbReference type="EC" id="6.3.1.20"/>
    </reaction>
</comment>
<dbReference type="Pfam" id="PF21948">
    <property type="entry name" value="LplA-B_cat"/>
    <property type="match status" value="1"/>
</dbReference>
<dbReference type="EC" id="6.3.1.20" evidence="3"/>
<evidence type="ECO:0000259" key="8">
    <source>
        <dbReference type="PROSITE" id="PS51733"/>
    </source>
</evidence>
<comment type="pathway">
    <text evidence="2">Protein modification; protein lipoylation via exogenous pathway; protein N(6)-(lipoyl)lysine from lipoate: step 1/2.</text>
</comment>
<dbReference type="EMBL" id="CP119391">
    <property type="protein sequence ID" value="WNK19683.1"/>
    <property type="molecule type" value="Genomic_DNA"/>
</dbReference>
<dbReference type="CDD" id="cd16443">
    <property type="entry name" value="LplA"/>
    <property type="match status" value="1"/>
</dbReference>
<evidence type="ECO:0000313" key="10">
    <source>
        <dbReference type="Proteomes" id="UP001301869"/>
    </source>
</evidence>
<dbReference type="Pfam" id="PF10437">
    <property type="entry name" value="Lip_prot_lig_C"/>
    <property type="match status" value="1"/>
</dbReference>
<dbReference type="InterPro" id="IPR019491">
    <property type="entry name" value="Lipoate_protein_ligase_C"/>
</dbReference>
<dbReference type="GO" id="GO:0016979">
    <property type="term" value="F:lipoate-protein ligase activity"/>
    <property type="evidence" value="ECO:0007669"/>
    <property type="project" value="UniProtKB-EC"/>
</dbReference>
<keyword evidence="4 9" id="KW-0436">Ligase</keyword>
<proteinExistence type="predicted"/>
<dbReference type="PROSITE" id="PS51733">
    <property type="entry name" value="BPL_LPL_CATALYTIC"/>
    <property type="match status" value="1"/>
</dbReference>
<dbReference type="PANTHER" id="PTHR12561:SF3">
    <property type="entry name" value="LIPOYLTRANSFERASE 1, MITOCHONDRIAL"/>
    <property type="match status" value="1"/>
</dbReference>
<dbReference type="Proteomes" id="UP001301869">
    <property type="component" value="Chromosome"/>
</dbReference>
<evidence type="ECO:0000256" key="6">
    <source>
        <dbReference type="ARBA" id="ARBA00022840"/>
    </source>
</evidence>
<dbReference type="InterPro" id="IPR004562">
    <property type="entry name" value="LipoylTrfase_LipoateP_Ligase"/>
</dbReference>
<keyword evidence="10" id="KW-1185">Reference proteome</keyword>
<evidence type="ECO:0000256" key="1">
    <source>
        <dbReference type="ARBA" id="ARBA00005085"/>
    </source>
</evidence>
<evidence type="ECO:0000313" key="9">
    <source>
        <dbReference type="EMBL" id="WNK19683.1"/>
    </source>
</evidence>
<dbReference type="RefSeq" id="WP_311883081.1">
    <property type="nucleotide sequence ID" value="NZ_CP119391.1"/>
</dbReference>
<feature type="domain" description="BPL/LPL catalytic" evidence="8">
    <location>
        <begin position="27"/>
        <end position="214"/>
    </location>
</feature>
<keyword evidence="6" id="KW-0067">ATP-binding</keyword>
<organism evidence="9 10">
    <name type="scientific">Halomonas piscis</name>
    <dbReference type="NCBI Taxonomy" id="3031727"/>
    <lineage>
        <taxon>Bacteria</taxon>
        <taxon>Pseudomonadati</taxon>
        <taxon>Pseudomonadota</taxon>
        <taxon>Gammaproteobacteria</taxon>
        <taxon>Oceanospirillales</taxon>
        <taxon>Halomonadaceae</taxon>
        <taxon>Halomonas</taxon>
    </lineage>
</organism>
<gene>
    <name evidence="9" type="ORF">P1P91_12720</name>
</gene>
<dbReference type="Gene3D" id="3.30.390.50">
    <property type="entry name" value="CO dehydrogenase flavoprotein, C-terminal domain"/>
    <property type="match status" value="1"/>
</dbReference>
<dbReference type="SUPFAM" id="SSF82649">
    <property type="entry name" value="SufE/NifU"/>
    <property type="match status" value="1"/>
</dbReference>
<comment type="pathway">
    <text evidence="1">Protein modification; protein lipoylation via exogenous pathway; protein N(6)-(lipoyl)lysine from lipoate: step 2/2.</text>
</comment>
<dbReference type="SUPFAM" id="SSF55681">
    <property type="entry name" value="Class II aaRS and biotin synthetases"/>
    <property type="match status" value="1"/>
</dbReference>
<dbReference type="InterPro" id="IPR004143">
    <property type="entry name" value="BPL_LPL_catalytic"/>
</dbReference>
<evidence type="ECO:0000256" key="3">
    <source>
        <dbReference type="ARBA" id="ARBA00012367"/>
    </source>
</evidence>
<keyword evidence="5" id="KW-0547">Nucleotide-binding</keyword>
<dbReference type="NCBIfam" id="TIGR00545">
    <property type="entry name" value="lipoyltrans"/>
    <property type="match status" value="1"/>
</dbReference>
<evidence type="ECO:0000256" key="7">
    <source>
        <dbReference type="ARBA" id="ARBA00048037"/>
    </source>
</evidence>
<evidence type="ECO:0000256" key="5">
    <source>
        <dbReference type="ARBA" id="ARBA00022741"/>
    </source>
</evidence>